<feature type="signal peptide" evidence="1">
    <location>
        <begin position="1"/>
        <end position="21"/>
    </location>
</feature>
<feature type="chain" id="PRO_5040293213" evidence="1">
    <location>
        <begin position="22"/>
        <end position="297"/>
    </location>
</feature>
<evidence type="ECO:0000313" key="3">
    <source>
        <dbReference type="Proteomes" id="UP000750502"/>
    </source>
</evidence>
<comment type="caution">
    <text evidence="2">The sequence shown here is derived from an EMBL/GenBank/DDBJ whole genome shotgun (WGS) entry which is preliminary data.</text>
</comment>
<name>A0A9P7I8I6_9HYPO</name>
<reference evidence="2" key="2">
    <citation type="submission" date="2020-10" db="EMBL/GenBank/DDBJ databases">
        <authorList>
            <person name="Peck L.D."/>
            <person name="Nowell R.W."/>
            <person name="Flood J."/>
            <person name="Ryan M.J."/>
            <person name="Barraclough T.G."/>
        </authorList>
    </citation>
    <scope>NUCLEOTIDE SEQUENCE</scope>
    <source>
        <strain evidence="2">IMI 127659i</strain>
    </source>
</reference>
<dbReference type="EMBL" id="JADFTT010000014">
    <property type="protein sequence ID" value="KAG5773120.1"/>
    <property type="molecule type" value="Genomic_DNA"/>
</dbReference>
<sequence>MKTTSAGFVFTSAVLAGLAHAIGMAPPPPVELVQGFDWKDPFALDAMASFRPTCEAKARFEALEYTLKDLMEPPPKRLKPWSKGLKAVFADKEYPGGWLGLDPHLNGRSLLLMNYDQIPLLVRRWIEQQERTDGKGKALFAVLEKPEDDEDEIEKVVQFPEADKIDRHNDKDKVAIFAPGALYGILPLWTAETSQCEDQLVDLSKYNPKPSDGGVVGWVMHTKPQNHKTKLDIKVQALKTKEVKSGQEQGQQSLDQEKSCRVDMAEYVSTLKAEMTGLQTLSVHLLDVAAFVIFFCS</sequence>
<dbReference type="OrthoDB" id="4359806at2759"/>
<organism evidence="2 3">
    <name type="scientific">Fusarium xylarioides</name>
    <dbReference type="NCBI Taxonomy" id="221167"/>
    <lineage>
        <taxon>Eukaryota</taxon>
        <taxon>Fungi</taxon>
        <taxon>Dikarya</taxon>
        <taxon>Ascomycota</taxon>
        <taxon>Pezizomycotina</taxon>
        <taxon>Sordariomycetes</taxon>
        <taxon>Hypocreomycetidae</taxon>
        <taxon>Hypocreales</taxon>
        <taxon>Nectriaceae</taxon>
        <taxon>Fusarium</taxon>
        <taxon>Fusarium fujikuroi species complex</taxon>
    </lineage>
</organism>
<evidence type="ECO:0000313" key="2">
    <source>
        <dbReference type="EMBL" id="KAG5773120.1"/>
    </source>
</evidence>
<keyword evidence="3" id="KW-1185">Reference proteome</keyword>
<evidence type="ECO:0000256" key="1">
    <source>
        <dbReference type="SAM" id="SignalP"/>
    </source>
</evidence>
<proteinExistence type="predicted"/>
<dbReference type="AlphaFoldDB" id="A0A9P7I8I6"/>
<gene>
    <name evidence="2" type="ORF">H9Q72_000936</name>
</gene>
<accession>A0A9P7I8I6</accession>
<protein>
    <submittedName>
        <fullName evidence="2">Uncharacterized protein</fullName>
    </submittedName>
</protein>
<keyword evidence="1" id="KW-0732">Signal</keyword>
<reference evidence="2" key="1">
    <citation type="journal article" date="2020" name="bioRxiv">
        <title>Historical genomics reveals the evolutionary mechanisms behind multiple outbreaks of the host-specific coffee wilt pathogen Fusarium xylarioides.</title>
        <authorList>
            <person name="Peck D."/>
            <person name="Nowell R.W."/>
            <person name="Flood J."/>
            <person name="Ryan M.J."/>
            <person name="Barraclough T.G."/>
        </authorList>
    </citation>
    <scope>NUCLEOTIDE SEQUENCE</scope>
    <source>
        <strain evidence="2">IMI 127659i</strain>
    </source>
</reference>
<dbReference type="Proteomes" id="UP000750502">
    <property type="component" value="Unassembled WGS sequence"/>
</dbReference>